<evidence type="ECO:0000313" key="8">
    <source>
        <dbReference type="Proteomes" id="UP000013827"/>
    </source>
</evidence>
<dbReference type="RefSeq" id="XP_005785064.1">
    <property type="nucleotide sequence ID" value="XM_005785007.1"/>
</dbReference>
<evidence type="ECO:0000256" key="2">
    <source>
        <dbReference type="ARBA" id="ARBA00013064"/>
    </source>
</evidence>
<dbReference type="InterPro" id="IPR020422">
    <property type="entry name" value="TYR_PHOSPHATASE_DUAL_dom"/>
</dbReference>
<dbReference type="InterPro" id="IPR008984">
    <property type="entry name" value="SMAD_FHA_dom_sf"/>
</dbReference>
<dbReference type="InterPro" id="IPR000253">
    <property type="entry name" value="FHA_dom"/>
</dbReference>
<comment type="similarity">
    <text evidence="1">Belongs to the protein-tyrosine phosphatase family. Non-receptor class dual specificity subfamily.</text>
</comment>
<dbReference type="GO" id="GO:0043409">
    <property type="term" value="P:negative regulation of MAPK cascade"/>
    <property type="evidence" value="ECO:0007669"/>
    <property type="project" value="TreeGrafter"/>
</dbReference>
<dbReference type="PROSITE" id="PS50006">
    <property type="entry name" value="FHA_DOMAIN"/>
    <property type="match status" value="1"/>
</dbReference>
<reference evidence="7" key="2">
    <citation type="submission" date="2024-10" db="UniProtKB">
        <authorList>
            <consortium name="EnsemblProtists"/>
        </authorList>
    </citation>
    <scope>IDENTIFICATION</scope>
</reference>
<dbReference type="HOGENOM" id="CLU_614590_0_0_1"/>
<dbReference type="PANTHER" id="PTHR10159">
    <property type="entry name" value="DUAL SPECIFICITY PROTEIN PHOSPHATASE"/>
    <property type="match status" value="1"/>
</dbReference>
<dbReference type="SUPFAM" id="SSF52821">
    <property type="entry name" value="Rhodanese/Cell cycle control phosphatase"/>
    <property type="match status" value="1"/>
</dbReference>
<dbReference type="InterPro" id="IPR016130">
    <property type="entry name" value="Tyr_Pase_AS"/>
</dbReference>
<dbReference type="GeneID" id="17277907"/>
<dbReference type="Pfam" id="PF00782">
    <property type="entry name" value="DSPc"/>
    <property type="match status" value="1"/>
</dbReference>
<keyword evidence="8" id="KW-1185">Reference proteome</keyword>
<dbReference type="SUPFAM" id="SSF52799">
    <property type="entry name" value="(Phosphotyrosine protein) phosphatases II"/>
    <property type="match status" value="1"/>
</dbReference>
<evidence type="ECO:0000313" key="7">
    <source>
        <dbReference type="EnsemblProtists" id="EOD32635"/>
    </source>
</evidence>
<dbReference type="EC" id="3.1.3.48" evidence="2"/>
<organism evidence="7 8">
    <name type="scientific">Emiliania huxleyi (strain CCMP1516)</name>
    <dbReference type="NCBI Taxonomy" id="280463"/>
    <lineage>
        <taxon>Eukaryota</taxon>
        <taxon>Haptista</taxon>
        <taxon>Haptophyta</taxon>
        <taxon>Prymnesiophyceae</taxon>
        <taxon>Isochrysidales</taxon>
        <taxon>Noelaerhabdaceae</taxon>
        <taxon>Emiliania</taxon>
    </lineage>
</organism>
<dbReference type="SMART" id="SM00240">
    <property type="entry name" value="FHA"/>
    <property type="match status" value="1"/>
</dbReference>
<protein>
    <recommendedName>
        <fullName evidence="2">protein-tyrosine-phosphatase</fullName>
        <ecNumber evidence="2">3.1.3.48</ecNumber>
    </recommendedName>
</protein>
<proteinExistence type="inferred from homology"/>
<dbReference type="STRING" id="2903.R1F169"/>
<evidence type="ECO:0000256" key="4">
    <source>
        <dbReference type="ARBA" id="ARBA00022912"/>
    </source>
</evidence>
<dbReference type="GO" id="GO:0005737">
    <property type="term" value="C:cytoplasm"/>
    <property type="evidence" value="ECO:0007669"/>
    <property type="project" value="TreeGrafter"/>
</dbReference>
<dbReference type="GO" id="GO:0004725">
    <property type="term" value="F:protein tyrosine phosphatase activity"/>
    <property type="evidence" value="ECO:0007669"/>
    <property type="project" value="UniProtKB-EC"/>
</dbReference>
<feature type="domain" description="Tyrosine specific protein phosphatases" evidence="6">
    <location>
        <begin position="200"/>
        <end position="233"/>
    </location>
</feature>
<dbReference type="SUPFAM" id="SSF49879">
    <property type="entry name" value="SMAD/FHA domain"/>
    <property type="match status" value="1"/>
</dbReference>
<dbReference type="KEGG" id="ehx:EMIHUDRAFT_456015"/>
<dbReference type="Gene3D" id="3.90.190.10">
    <property type="entry name" value="Protein tyrosine phosphatase superfamily"/>
    <property type="match status" value="1"/>
</dbReference>
<dbReference type="Proteomes" id="UP000013827">
    <property type="component" value="Unassembled WGS sequence"/>
</dbReference>
<dbReference type="InterPro" id="IPR000340">
    <property type="entry name" value="Dual-sp_phosphatase_cat-dom"/>
</dbReference>
<dbReference type="InterPro" id="IPR036873">
    <property type="entry name" value="Rhodanese-like_dom_sf"/>
</dbReference>
<evidence type="ECO:0000256" key="1">
    <source>
        <dbReference type="ARBA" id="ARBA00008601"/>
    </source>
</evidence>
<dbReference type="SMART" id="SM00195">
    <property type="entry name" value="DSPc"/>
    <property type="match status" value="1"/>
</dbReference>
<dbReference type="eggNOG" id="KOG1716">
    <property type="taxonomic scope" value="Eukaryota"/>
</dbReference>
<sequence length="446" mass="47350">MTTGLTAGLTSLDLFNELQSRKNWPHGGPPLVLDLRSVESFSERRIRGSHHAVVGEDGVLTTPERAAWAGRTVVLVADDTEQASAAAASLRGAGAKRPLFLAEPFAAFAAARPFLTAAGSSSKAGKRPPAYPSCILPGLLYLGDIEDAVALPRLKEHLGVTHAITALADPPASLKAAVREAGVRHLWCAVRDVAAADIKEHFDKARDFIADAEARGGAVFVHCSRGVSRSASLGFLRCLAEFERELTGERSGVYIPQQAGGSGGEELDSLPIGEHAVYTFGRSLTCDVQLEHASASRVHAALVHAQETAGLAAPPAGLAAPPDGGLYLLDMNSSHGSFVDGAKLKPCERCGPLRDGSEISLGASSRRYVAAEAAEELERNREKKLKKKRKRWVDGPKQKSKINSVRFSLLARVSERAKRNSSGEQFGHTELLAAGISLRALAAARE</sequence>
<dbReference type="EnsemblProtists" id="EOD32635">
    <property type="protein sequence ID" value="EOD32635"/>
    <property type="gene ID" value="EMIHUDRAFT_456015"/>
</dbReference>
<dbReference type="PaxDb" id="2903-EOD32635"/>
<dbReference type="PROSITE" id="PS00383">
    <property type="entry name" value="TYR_PHOSPHATASE_1"/>
    <property type="match status" value="1"/>
</dbReference>
<feature type="domain" description="FHA" evidence="5">
    <location>
        <begin position="278"/>
        <end position="344"/>
    </location>
</feature>
<name>A0A0D3KA50_EMIH1</name>
<evidence type="ECO:0000259" key="5">
    <source>
        <dbReference type="PROSITE" id="PS50006"/>
    </source>
</evidence>
<accession>A0A0D3KA50</accession>
<keyword evidence="4" id="KW-0904">Protein phosphatase</keyword>
<reference evidence="8" key="1">
    <citation type="journal article" date="2013" name="Nature">
        <title>Pan genome of the phytoplankton Emiliania underpins its global distribution.</title>
        <authorList>
            <person name="Read B.A."/>
            <person name="Kegel J."/>
            <person name="Klute M.J."/>
            <person name="Kuo A."/>
            <person name="Lefebvre S.C."/>
            <person name="Maumus F."/>
            <person name="Mayer C."/>
            <person name="Miller J."/>
            <person name="Monier A."/>
            <person name="Salamov A."/>
            <person name="Young J."/>
            <person name="Aguilar M."/>
            <person name="Claverie J.M."/>
            <person name="Frickenhaus S."/>
            <person name="Gonzalez K."/>
            <person name="Herman E.K."/>
            <person name="Lin Y.C."/>
            <person name="Napier J."/>
            <person name="Ogata H."/>
            <person name="Sarno A.F."/>
            <person name="Shmutz J."/>
            <person name="Schroeder D."/>
            <person name="de Vargas C."/>
            <person name="Verret F."/>
            <person name="von Dassow P."/>
            <person name="Valentin K."/>
            <person name="Van de Peer Y."/>
            <person name="Wheeler G."/>
            <person name="Dacks J.B."/>
            <person name="Delwiche C.F."/>
            <person name="Dyhrman S.T."/>
            <person name="Glockner G."/>
            <person name="John U."/>
            <person name="Richards T."/>
            <person name="Worden A.Z."/>
            <person name="Zhang X."/>
            <person name="Grigoriev I.V."/>
            <person name="Allen A.E."/>
            <person name="Bidle K."/>
            <person name="Borodovsky M."/>
            <person name="Bowler C."/>
            <person name="Brownlee C."/>
            <person name="Cock J.M."/>
            <person name="Elias M."/>
            <person name="Gladyshev V.N."/>
            <person name="Groth M."/>
            <person name="Guda C."/>
            <person name="Hadaegh A."/>
            <person name="Iglesias-Rodriguez M.D."/>
            <person name="Jenkins J."/>
            <person name="Jones B.M."/>
            <person name="Lawson T."/>
            <person name="Leese F."/>
            <person name="Lindquist E."/>
            <person name="Lobanov A."/>
            <person name="Lomsadze A."/>
            <person name="Malik S.B."/>
            <person name="Marsh M.E."/>
            <person name="Mackinder L."/>
            <person name="Mock T."/>
            <person name="Mueller-Roeber B."/>
            <person name="Pagarete A."/>
            <person name="Parker M."/>
            <person name="Probert I."/>
            <person name="Quesneville H."/>
            <person name="Raines C."/>
            <person name="Rensing S.A."/>
            <person name="Riano-Pachon D.M."/>
            <person name="Richier S."/>
            <person name="Rokitta S."/>
            <person name="Shiraiwa Y."/>
            <person name="Soanes D.M."/>
            <person name="van der Giezen M."/>
            <person name="Wahlund T.M."/>
            <person name="Williams B."/>
            <person name="Wilson W."/>
            <person name="Wolfe G."/>
            <person name="Wurch L.L."/>
        </authorList>
    </citation>
    <scope>NUCLEOTIDE SEQUENCE</scope>
</reference>
<dbReference type="CDD" id="cd14498">
    <property type="entry name" value="DSP"/>
    <property type="match status" value="1"/>
</dbReference>
<dbReference type="InterPro" id="IPR000387">
    <property type="entry name" value="Tyr_Pase_dom"/>
</dbReference>
<evidence type="ECO:0000259" key="6">
    <source>
        <dbReference type="PROSITE" id="PS50056"/>
    </source>
</evidence>
<dbReference type="InterPro" id="IPR029021">
    <property type="entry name" value="Prot-tyrosine_phosphatase-like"/>
</dbReference>
<dbReference type="Gene3D" id="2.60.200.20">
    <property type="match status" value="1"/>
</dbReference>
<dbReference type="PROSITE" id="PS50056">
    <property type="entry name" value="TYR_PHOSPHATASE_2"/>
    <property type="match status" value="1"/>
</dbReference>
<dbReference type="eggNOG" id="KOG1880">
    <property type="taxonomic scope" value="Eukaryota"/>
</dbReference>
<dbReference type="PANTHER" id="PTHR10159:SF519">
    <property type="entry name" value="DUAL SPECIFICITY PROTEIN PHOSPHATASE MPK3"/>
    <property type="match status" value="1"/>
</dbReference>
<keyword evidence="3" id="KW-0378">Hydrolase</keyword>
<dbReference type="Pfam" id="PF00498">
    <property type="entry name" value="FHA"/>
    <property type="match status" value="1"/>
</dbReference>
<evidence type="ECO:0000256" key="3">
    <source>
        <dbReference type="ARBA" id="ARBA00022801"/>
    </source>
</evidence>
<dbReference type="AlphaFoldDB" id="A0A0D3KA50"/>